<dbReference type="FunFam" id="2.90.10.10:FF:000009">
    <property type="entry name" value="Receptor-like serine/threonine-protein kinase SD1-8"/>
    <property type="match status" value="1"/>
</dbReference>
<dbReference type="FunFam" id="2.90.10.30:FF:000003">
    <property type="entry name" value="Os04g0303100 protein"/>
    <property type="match status" value="2"/>
</dbReference>
<dbReference type="Gene3D" id="2.90.10.10">
    <property type="entry name" value="Bulb-type lectin domain"/>
    <property type="match status" value="1"/>
</dbReference>
<evidence type="ECO:0000256" key="5">
    <source>
        <dbReference type="ARBA" id="ARBA00022553"/>
    </source>
</evidence>
<dbReference type="GO" id="GO:0005524">
    <property type="term" value="F:ATP binding"/>
    <property type="evidence" value="ECO:0007669"/>
    <property type="project" value="UniProtKB-UniRule"/>
</dbReference>
<dbReference type="InterPro" id="IPR017441">
    <property type="entry name" value="Protein_kinase_ATP_BS"/>
</dbReference>
<dbReference type="InterPro" id="IPR008271">
    <property type="entry name" value="Ser/Thr_kinase_AS"/>
</dbReference>
<comment type="catalytic activity">
    <reaction evidence="19">
        <text>L-seryl-[protein] + ATP = O-phospho-L-seryl-[protein] + ADP + H(+)</text>
        <dbReference type="Rhea" id="RHEA:17989"/>
        <dbReference type="Rhea" id="RHEA-COMP:9863"/>
        <dbReference type="Rhea" id="RHEA-COMP:11604"/>
        <dbReference type="ChEBI" id="CHEBI:15378"/>
        <dbReference type="ChEBI" id="CHEBI:29999"/>
        <dbReference type="ChEBI" id="CHEBI:30616"/>
        <dbReference type="ChEBI" id="CHEBI:83421"/>
        <dbReference type="ChEBI" id="CHEBI:456216"/>
        <dbReference type="EC" id="2.7.11.1"/>
    </reaction>
</comment>
<dbReference type="EMBL" id="JACEFO010000718">
    <property type="protein sequence ID" value="KAF8759334.1"/>
    <property type="molecule type" value="Genomic_DNA"/>
</dbReference>
<protein>
    <recommendedName>
        <fullName evidence="2">non-specific serine/threonine protein kinase</fullName>
        <ecNumber evidence="2">2.7.11.1</ecNumber>
    </recommendedName>
</protein>
<evidence type="ECO:0000256" key="19">
    <source>
        <dbReference type="ARBA" id="ARBA00048679"/>
    </source>
</evidence>
<evidence type="ECO:0000256" key="17">
    <source>
        <dbReference type="ARBA" id="ARBA00023180"/>
    </source>
</evidence>
<keyword evidence="8 21" id="KW-0732">Signal</keyword>
<evidence type="ECO:0000256" key="16">
    <source>
        <dbReference type="ARBA" id="ARBA00023170"/>
    </source>
</evidence>
<feature type="signal peptide" evidence="21">
    <location>
        <begin position="1"/>
        <end position="24"/>
    </location>
</feature>
<dbReference type="Pfam" id="PF01453">
    <property type="entry name" value="B_lectin"/>
    <property type="match status" value="2"/>
</dbReference>
<evidence type="ECO:0000256" key="8">
    <source>
        <dbReference type="ARBA" id="ARBA00022729"/>
    </source>
</evidence>
<sequence>MAWPAIIRYAIVLHLLLRPPCATGTGDRLVPGKPLSPGTTIVSEGGSFALGFFSPTNSTPSKLYLGIWYNDIPRLTVLWVANRENPAMSSPAAALSLTNTSNLVLSDAGGRVLWTTNVTGAASAPAAAVLLNTGNLVIQSPNGTTLWQSFDNPTDTFLPGMNIGINYATRAGERLVSWKGPGDPSPGSFSLGLDPDAFLQAFIWNATRPVWRSGPWTGYFVSPGYQANVIVYLTVIDTQEEIYMTYSLSAGAAYTRYVLTDTGGFELHTWNTSSSAWVFLWDWTSGPCSRYGYCGPNGYCDYSDLSSMCKCLDGFEPTSMEEWKSGVIGYRIWKTGKTSYWAKHKRQNVNDMRTSDDLGEGKQAQDFELLTVRFEDIVAATRNFSEAYKIGQGGFGKVYKAMLGGQEVAIKRLSKDSEQGTKEFTNEVILIAKLQHRNLVRLLGCSVEADEKILIYEYLSNGSLDATLFDDSRKKFLDWPKRFNIIKGVARGLLYLHQDSRLTIIHRDLKAANVLLDADMRPKIADFGMARIFNDSQQNANTHRVVGTYGYMAPEYAMEGVFSIKSDVYSFGVLLLEVVTGIRRSSAWNLWKEGKGRDLADPYIMDTCSLDEVLLCIHMALLCVQENPDDRPLMSSVVFTLENECAALPTPNDPGHYGQRPGDYGPRISDVATPSRQYLGIWYSNATVPVRTVVWVANRDAPVIVVDDLAFVNDTSTDLVLTDASGRVVWSTTANITGATSSSATAVLQNDGDLVIRRSPDGATLWRSFDYPTDTFIPGMRVGRRYRTNEEWRIVSWKNPGDPSPGSFSYGMDPSTSLQLLLWNGTRVYWRTSAWTGYLTAGMYYHGATTGTVIYVSVVDNDEEIYMTFSVSDGAPPTRYVVTDDGKFQLLSWSRNASAWATLQSWPAGQCSPYGSCGAYGYCDHTNTTQQAVSSTSTCKCLDGFEPASQEEWSRGVFSRGCRRSQPLAPCGGGGGEGDAFLAMANMKVPDKFVLLGNMSSGDECAAACRTNCSCVAYAYANLSSSSAKGNIARCLVWNGDLIDTQMIGAIWGVTAETLNLRVPAGFTGSVFLSFLAITRMTWADGHAHRDRTHVYVRRTAYSALVSLSQFSMGNKSIFLQLLMKKRDLYLCRKKGRDKNCQNFTASVCRCFGNHRHCRCMVL</sequence>
<feature type="domain" description="Bulb-type lectin" evidence="23">
    <location>
        <begin position="646"/>
        <end position="769"/>
    </location>
</feature>
<evidence type="ECO:0000259" key="22">
    <source>
        <dbReference type="PROSITE" id="PS50011"/>
    </source>
</evidence>
<dbReference type="EC" id="2.7.11.1" evidence="2"/>
<dbReference type="InterPro" id="IPR011009">
    <property type="entry name" value="Kinase-like_dom_sf"/>
</dbReference>
<dbReference type="CDD" id="cd14066">
    <property type="entry name" value="STKc_IRAK"/>
    <property type="match status" value="1"/>
</dbReference>
<keyword evidence="12 20" id="KW-0067">ATP-binding</keyword>
<keyword evidence="26" id="KW-1185">Reference proteome</keyword>
<dbReference type="FunFam" id="1.10.510.10:FF:000060">
    <property type="entry name" value="G-type lectin S-receptor-like serine/threonine-protein kinase"/>
    <property type="match status" value="1"/>
</dbReference>
<keyword evidence="13" id="KW-1133">Transmembrane helix</keyword>
<organism evidence="25 26">
    <name type="scientific">Digitaria exilis</name>
    <dbReference type="NCBI Taxonomy" id="1010633"/>
    <lineage>
        <taxon>Eukaryota</taxon>
        <taxon>Viridiplantae</taxon>
        <taxon>Streptophyta</taxon>
        <taxon>Embryophyta</taxon>
        <taxon>Tracheophyta</taxon>
        <taxon>Spermatophyta</taxon>
        <taxon>Magnoliopsida</taxon>
        <taxon>Liliopsida</taxon>
        <taxon>Poales</taxon>
        <taxon>Poaceae</taxon>
        <taxon>PACMAD clade</taxon>
        <taxon>Panicoideae</taxon>
        <taxon>Panicodae</taxon>
        <taxon>Paniceae</taxon>
        <taxon>Anthephorinae</taxon>
        <taxon>Digitaria</taxon>
    </lineage>
</organism>
<dbReference type="Gene3D" id="2.90.10.30">
    <property type="match status" value="1"/>
</dbReference>
<evidence type="ECO:0000256" key="10">
    <source>
        <dbReference type="ARBA" id="ARBA00022741"/>
    </source>
</evidence>
<keyword evidence="10 20" id="KW-0547">Nucleotide-binding</keyword>
<feature type="domain" description="Protein kinase" evidence="22">
    <location>
        <begin position="384"/>
        <end position="648"/>
    </location>
</feature>
<dbReference type="AlphaFoldDB" id="A0A835KMB3"/>
<keyword evidence="14" id="KW-0472">Membrane</keyword>
<evidence type="ECO:0000256" key="18">
    <source>
        <dbReference type="ARBA" id="ARBA00047899"/>
    </source>
</evidence>
<keyword evidence="4" id="KW-0723">Serine/threonine-protein kinase</keyword>
<dbReference type="Pfam" id="PF00954">
    <property type="entry name" value="S_locus_glycop"/>
    <property type="match status" value="2"/>
</dbReference>
<evidence type="ECO:0000256" key="7">
    <source>
        <dbReference type="ARBA" id="ARBA00022692"/>
    </source>
</evidence>
<evidence type="ECO:0000256" key="6">
    <source>
        <dbReference type="ARBA" id="ARBA00022679"/>
    </source>
</evidence>
<dbReference type="InterPro" id="IPR001245">
    <property type="entry name" value="Ser-Thr/Tyr_kinase_cat_dom"/>
</dbReference>
<dbReference type="OrthoDB" id="783522at2759"/>
<dbReference type="PROSITE" id="PS00107">
    <property type="entry name" value="PROTEIN_KINASE_ATP"/>
    <property type="match status" value="1"/>
</dbReference>
<evidence type="ECO:0000256" key="1">
    <source>
        <dbReference type="ARBA" id="ARBA00004251"/>
    </source>
</evidence>
<dbReference type="InterPro" id="IPR000719">
    <property type="entry name" value="Prot_kinase_dom"/>
</dbReference>
<dbReference type="GO" id="GO:0005886">
    <property type="term" value="C:plasma membrane"/>
    <property type="evidence" value="ECO:0007669"/>
    <property type="project" value="UniProtKB-SubCell"/>
</dbReference>
<dbReference type="SMART" id="SM00473">
    <property type="entry name" value="PAN_AP"/>
    <property type="match status" value="1"/>
</dbReference>
<keyword evidence="6" id="KW-0808">Transferase</keyword>
<evidence type="ECO:0000256" key="9">
    <source>
        <dbReference type="ARBA" id="ARBA00022734"/>
    </source>
</evidence>
<evidence type="ECO:0000256" key="20">
    <source>
        <dbReference type="PROSITE-ProRule" id="PRU10141"/>
    </source>
</evidence>
<dbReference type="Gene3D" id="3.30.200.20">
    <property type="entry name" value="Phosphorylase Kinase, domain 1"/>
    <property type="match status" value="1"/>
</dbReference>
<dbReference type="InterPro" id="IPR001480">
    <property type="entry name" value="Bulb-type_lectin_dom"/>
</dbReference>
<dbReference type="PANTHER" id="PTHR32444:SF182">
    <property type="entry name" value="RECEPTOR-LIKE SERINE_THREONINE-PROTEIN KINASE"/>
    <property type="match status" value="1"/>
</dbReference>
<feature type="binding site" evidence="20">
    <location>
        <position position="411"/>
    </location>
    <ligand>
        <name>ATP</name>
        <dbReference type="ChEBI" id="CHEBI:30616"/>
    </ligand>
</feature>
<dbReference type="InterPro" id="IPR036426">
    <property type="entry name" value="Bulb-type_lectin_dom_sf"/>
</dbReference>
<dbReference type="InterPro" id="IPR003609">
    <property type="entry name" value="Pan_app"/>
</dbReference>
<dbReference type="InterPro" id="IPR000858">
    <property type="entry name" value="S_locus_glycoprot_dom"/>
</dbReference>
<comment type="catalytic activity">
    <reaction evidence="18">
        <text>L-threonyl-[protein] + ATP = O-phospho-L-threonyl-[protein] + ADP + H(+)</text>
        <dbReference type="Rhea" id="RHEA:46608"/>
        <dbReference type="Rhea" id="RHEA-COMP:11060"/>
        <dbReference type="Rhea" id="RHEA-COMP:11605"/>
        <dbReference type="ChEBI" id="CHEBI:15378"/>
        <dbReference type="ChEBI" id="CHEBI:30013"/>
        <dbReference type="ChEBI" id="CHEBI:30616"/>
        <dbReference type="ChEBI" id="CHEBI:61977"/>
        <dbReference type="ChEBI" id="CHEBI:456216"/>
        <dbReference type="EC" id="2.7.11.1"/>
    </reaction>
</comment>
<dbReference type="GO" id="GO:0004674">
    <property type="term" value="F:protein serine/threonine kinase activity"/>
    <property type="evidence" value="ECO:0007669"/>
    <property type="project" value="UniProtKB-KW"/>
</dbReference>
<dbReference type="PANTHER" id="PTHR32444">
    <property type="entry name" value="BULB-TYPE LECTIN DOMAIN-CONTAINING PROTEIN"/>
    <property type="match status" value="1"/>
</dbReference>
<dbReference type="Gene3D" id="1.10.510.10">
    <property type="entry name" value="Transferase(Phosphotransferase) domain 1"/>
    <property type="match status" value="1"/>
</dbReference>
<dbReference type="SMART" id="SM00220">
    <property type="entry name" value="S_TKc"/>
    <property type="match status" value="1"/>
</dbReference>
<evidence type="ECO:0000256" key="14">
    <source>
        <dbReference type="ARBA" id="ARBA00023136"/>
    </source>
</evidence>
<evidence type="ECO:0000256" key="13">
    <source>
        <dbReference type="ARBA" id="ARBA00022989"/>
    </source>
</evidence>
<dbReference type="CDD" id="cd01098">
    <property type="entry name" value="PAN_AP_plant"/>
    <property type="match status" value="1"/>
</dbReference>
<evidence type="ECO:0000313" key="26">
    <source>
        <dbReference type="Proteomes" id="UP000636709"/>
    </source>
</evidence>
<dbReference type="GO" id="GO:0048544">
    <property type="term" value="P:recognition of pollen"/>
    <property type="evidence" value="ECO:0007669"/>
    <property type="project" value="InterPro"/>
</dbReference>
<evidence type="ECO:0000259" key="24">
    <source>
        <dbReference type="PROSITE" id="PS50948"/>
    </source>
</evidence>
<evidence type="ECO:0000256" key="2">
    <source>
        <dbReference type="ARBA" id="ARBA00012513"/>
    </source>
</evidence>
<evidence type="ECO:0000256" key="21">
    <source>
        <dbReference type="SAM" id="SignalP"/>
    </source>
</evidence>
<dbReference type="SUPFAM" id="SSF51110">
    <property type="entry name" value="alpha-D-mannose-specific plant lectins"/>
    <property type="match status" value="2"/>
</dbReference>
<keyword evidence="17" id="KW-0325">Glycoprotein</keyword>
<evidence type="ECO:0000256" key="15">
    <source>
        <dbReference type="ARBA" id="ARBA00023157"/>
    </source>
</evidence>
<evidence type="ECO:0000256" key="4">
    <source>
        <dbReference type="ARBA" id="ARBA00022527"/>
    </source>
</evidence>
<accession>A0A835KMB3</accession>
<dbReference type="PROSITE" id="PS50011">
    <property type="entry name" value="PROTEIN_KINASE_DOM"/>
    <property type="match status" value="1"/>
</dbReference>
<evidence type="ECO:0000256" key="3">
    <source>
        <dbReference type="ARBA" id="ARBA00022475"/>
    </source>
</evidence>
<dbReference type="PROSITE" id="PS00108">
    <property type="entry name" value="PROTEIN_KINASE_ST"/>
    <property type="match status" value="1"/>
</dbReference>
<keyword evidence="3" id="KW-1003">Cell membrane</keyword>
<dbReference type="CDD" id="cd00028">
    <property type="entry name" value="B_lectin"/>
    <property type="match status" value="2"/>
</dbReference>
<keyword evidence="15" id="KW-1015">Disulfide bond</keyword>
<evidence type="ECO:0000259" key="23">
    <source>
        <dbReference type="PROSITE" id="PS50927"/>
    </source>
</evidence>
<dbReference type="Proteomes" id="UP000636709">
    <property type="component" value="Unassembled WGS sequence"/>
</dbReference>
<dbReference type="GO" id="GO:0051707">
    <property type="term" value="P:response to other organism"/>
    <property type="evidence" value="ECO:0007669"/>
    <property type="project" value="UniProtKB-ARBA"/>
</dbReference>
<dbReference type="FunFam" id="3.30.200.20:FF:001238">
    <property type="entry name" value="Os08g0179000 protein"/>
    <property type="match status" value="1"/>
</dbReference>
<comment type="caution">
    <text evidence="25">The sequence shown here is derived from an EMBL/GenBank/DDBJ whole genome shotgun (WGS) entry which is preliminary data.</text>
</comment>
<keyword evidence="9" id="KW-0430">Lectin</keyword>
<dbReference type="PROSITE" id="PS50927">
    <property type="entry name" value="BULB_LECTIN"/>
    <property type="match status" value="2"/>
</dbReference>
<keyword evidence="16" id="KW-0675">Receptor</keyword>
<feature type="domain" description="Bulb-type lectin" evidence="23">
    <location>
        <begin position="26"/>
        <end position="151"/>
    </location>
</feature>
<keyword evidence="7" id="KW-0812">Transmembrane</keyword>
<proteinExistence type="predicted"/>
<gene>
    <name evidence="25" type="ORF">HU200_010375</name>
</gene>
<dbReference type="Pfam" id="PF08276">
    <property type="entry name" value="PAN_2"/>
    <property type="match status" value="1"/>
</dbReference>
<dbReference type="Pfam" id="PF07714">
    <property type="entry name" value="PK_Tyr_Ser-Thr"/>
    <property type="match status" value="1"/>
</dbReference>
<feature type="domain" description="Apple" evidence="24">
    <location>
        <begin position="971"/>
        <end position="1061"/>
    </location>
</feature>
<dbReference type="SMART" id="SM00108">
    <property type="entry name" value="B_lectin"/>
    <property type="match status" value="2"/>
</dbReference>
<name>A0A835KMB3_9POAL</name>
<evidence type="ECO:0000256" key="11">
    <source>
        <dbReference type="ARBA" id="ARBA00022777"/>
    </source>
</evidence>
<reference evidence="25" key="1">
    <citation type="submission" date="2020-07" db="EMBL/GenBank/DDBJ databases">
        <title>Genome sequence and genetic diversity analysis of an under-domesticated orphan crop, white fonio (Digitaria exilis).</title>
        <authorList>
            <person name="Bennetzen J.L."/>
            <person name="Chen S."/>
            <person name="Ma X."/>
            <person name="Wang X."/>
            <person name="Yssel A.E.J."/>
            <person name="Chaluvadi S.R."/>
            <person name="Johnson M."/>
            <person name="Gangashetty P."/>
            <person name="Hamidou F."/>
            <person name="Sanogo M.D."/>
            <person name="Zwaenepoel A."/>
            <person name="Wallace J."/>
            <person name="Van De Peer Y."/>
            <person name="Van Deynze A."/>
        </authorList>
    </citation>
    <scope>NUCLEOTIDE SEQUENCE</scope>
    <source>
        <tissue evidence="25">Leaves</tissue>
    </source>
</reference>
<keyword evidence="5" id="KW-0597">Phosphoprotein</keyword>
<dbReference type="GO" id="GO:0030246">
    <property type="term" value="F:carbohydrate binding"/>
    <property type="evidence" value="ECO:0007669"/>
    <property type="project" value="UniProtKB-KW"/>
</dbReference>
<comment type="subcellular location">
    <subcellularLocation>
        <location evidence="1">Cell membrane</location>
        <topology evidence="1">Single-pass type I membrane protein</topology>
    </subcellularLocation>
</comment>
<evidence type="ECO:0000313" key="25">
    <source>
        <dbReference type="EMBL" id="KAF8759334.1"/>
    </source>
</evidence>
<dbReference type="SUPFAM" id="SSF56112">
    <property type="entry name" value="Protein kinase-like (PK-like)"/>
    <property type="match status" value="1"/>
</dbReference>
<dbReference type="PROSITE" id="PS50948">
    <property type="entry name" value="PAN"/>
    <property type="match status" value="1"/>
</dbReference>
<evidence type="ECO:0000256" key="12">
    <source>
        <dbReference type="ARBA" id="ARBA00022840"/>
    </source>
</evidence>
<feature type="chain" id="PRO_5032911047" description="non-specific serine/threonine protein kinase" evidence="21">
    <location>
        <begin position="25"/>
        <end position="1163"/>
    </location>
</feature>
<keyword evidence="11" id="KW-0418">Kinase</keyword>